<keyword evidence="1" id="KW-0812">Transmembrane</keyword>
<evidence type="ECO:0000313" key="2">
    <source>
        <dbReference type="EMBL" id="MBF1264248.1"/>
    </source>
</evidence>
<feature type="transmembrane region" description="Helical" evidence="1">
    <location>
        <begin position="136"/>
        <end position="154"/>
    </location>
</feature>
<evidence type="ECO:0000256" key="1">
    <source>
        <dbReference type="SAM" id="Phobius"/>
    </source>
</evidence>
<reference evidence="3 4" key="1">
    <citation type="submission" date="2017-12" db="EMBL/GenBank/DDBJ databases">
        <title>Phylogenetic diversity of female urinary microbiome.</title>
        <authorList>
            <person name="Thomas-White K."/>
            <person name="Wolfe A.J."/>
        </authorList>
    </citation>
    <scope>NUCLEOTIDE SEQUENCE [LARGE SCALE GENOMIC DNA]</scope>
    <source>
        <strain evidence="3 4">UMB0321</strain>
    </source>
</reference>
<organism evidence="3 4">
    <name type="scientific">Neisseria sicca</name>
    <dbReference type="NCBI Taxonomy" id="490"/>
    <lineage>
        <taxon>Bacteria</taxon>
        <taxon>Pseudomonadati</taxon>
        <taxon>Pseudomonadota</taxon>
        <taxon>Betaproteobacteria</taxon>
        <taxon>Neisseriales</taxon>
        <taxon>Neisseriaceae</taxon>
        <taxon>Neisseria</taxon>
    </lineage>
</organism>
<dbReference type="AlphaFoldDB" id="A0A2I1XEW7"/>
<proteinExistence type="predicted"/>
<name>A0A2I1XEW7_NEISI</name>
<dbReference type="Proteomes" id="UP000234767">
    <property type="component" value="Unassembled WGS sequence"/>
</dbReference>
<gene>
    <name evidence="3" type="ORF">CYK00_00795</name>
    <name evidence="2" type="ORF">HXM80_00830</name>
</gene>
<dbReference type="EMBL" id="PKJO01000001">
    <property type="protein sequence ID" value="PLA41172.1"/>
    <property type="molecule type" value="Genomic_DNA"/>
</dbReference>
<protein>
    <submittedName>
        <fullName evidence="3">Uncharacterized protein</fullName>
    </submittedName>
</protein>
<accession>A0A2I1XEW7</accession>
<feature type="transmembrane region" description="Helical" evidence="1">
    <location>
        <begin position="6"/>
        <end position="25"/>
    </location>
</feature>
<dbReference type="Proteomes" id="UP000780345">
    <property type="component" value="Unassembled WGS sequence"/>
</dbReference>
<evidence type="ECO:0000313" key="3">
    <source>
        <dbReference type="EMBL" id="PLA41172.1"/>
    </source>
</evidence>
<comment type="caution">
    <text evidence="3">The sequence shown here is derived from an EMBL/GenBank/DDBJ whole genome shotgun (WGS) entry which is preliminary data.</text>
</comment>
<sequence length="182" mass="21184">MIGILFFIANITIFGFLGFIVGIVFEWKSKKHEILRSEKRLLFYIVGAILWFLIMFGDEIIGMYQLKKLCESEKIFLIKDVSKLSNKNLILEFDSKNRGNVRDSAIPIKYNISKYLDASNQSEIFIYKTYTPYGGWFSRMMASLIGAGGYVLFFDKKEVCKSSDYNILKEKYKFSISDVIYK</sequence>
<keyword evidence="1" id="KW-0472">Membrane</keyword>
<feature type="transmembrane region" description="Helical" evidence="1">
    <location>
        <begin position="41"/>
        <end position="64"/>
    </location>
</feature>
<keyword evidence="1" id="KW-1133">Transmembrane helix</keyword>
<evidence type="ECO:0000313" key="4">
    <source>
        <dbReference type="Proteomes" id="UP000234767"/>
    </source>
</evidence>
<dbReference type="RefSeq" id="WP_101809656.1">
    <property type="nucleotide sequence ID" value="NZ_PKJO01000001.1"/>
</dbReference>
<dbReference type="EMBL" id="JABZQQ010000003">
    <property type="protein sequence ID" value="MBF1264248.1"/>
    <property type="molecule type" value="Genomic_DNA"/>
</dbReference>
<reference evidence="2" key="2">
    <citation type="submission" date="2020-04" db="EMBL/GenBank/DDBJ databases">
        <title>Deep metagenomics examines the oral microbiome during advanced dental caries in children, revealing novel taxa and co-occurrences with host molecules.</title>
        <authorList>
            <person name="Baker J.L."/>
            <person name="Morton J.T."/>
            <person name="Dinis M."/>
            <person name="Alvarez R."/>
            <person name="Tran N.C."/>
            <person name="Knight R."/>
            <person name="Edlund A."/>
        </authorList>
    </citation>
    <scope>NUCLEOTIDE SEQUENCE</scope>
    <source>
        <strain evidence="2">JCVI_32_bin.62</strain>
    </source>
</reference>